<dbReference type="Proteomes" id="UP001500459">
    <property type="component" value="Unassembled WGS sequence"/>
</dbReference>
<dbReference type="EMBL" id="BAABCW010000016">
    <property type="protein sequence ID" value="GAA3516290.1"/>
    <property type="molecule type" value="Genomic_DNA"/>
</dbReference>
<dbReference type="PANTHER" id="PTHR43133">
    <property type="entry name" value="RNA POLYMERASE ECF-TYPE SIGMA FACTO"/>
    <property type="match status" value="1"/>
</dbReference>
<dbReference type="CDD" id="cd06171">
    <property type="entry name" value="Sigma70_r4"/>
    <property type="match status" value="1"/>
</dbReference>
<dbReference type="Gene3D" id="1.10.1740.10">
    <property type="match status" value="1"/>
</dbReference>
<organism evidence="7 8">
    <name type="scientific">Aquimarina addita</name>
    <dbReference type="NCBI Taxonomy" id="870485"/>
    <lineage>
        <taxon>Bacteria</taxon>
        <taxon>Pseudomonadati</taxon>
        <taxon>Bacteroidota</taxon>
        <taxon>Flavobacteriia</taxon>
        <taxon>Flavobacteriales</taxon>
        <taxon>Flavobacteriaceae</taxon>
        <taxon>Aquimarina</taxon>
    </lineage>
</organism>
<evidence type="ECO:0000259" key="5">
    <source>
        <dbReference type="Pfam" id="PF04542"/>
    </source>
</evidence>
<comment type="similarity">
    <text evidence="1">Belongs to the sigma-70 factor family. ECF subfamily.</text>
</comment>
<dbReference type="InterPro" id="IPR013249">
    <property type="entry name" value="RNA_pol_sigma70_r4_t2"/>
</dbReference>
<reference evidence="8" key="1">
    <citation type="journal article" date="2019" name="Int. J. Syst. Evol. Microbiol.">
        <title>The Global Catalogue of Microorganisms (GCM) 10K type strain sequencing project: providing services to taxonomists for standard genome sequencing and annotation.</title>
        <authorList>
            <consortium name="The Broad Institute Genomics Platform"/>
            <consortium name="The Broad Institute Genome Sequencing Center for Infectious Disease"/>
            <person name="Wu L."/>
            <person name="Ma J."/>
        </authorList>
    </citation>
    <scope>NUCLEOTIDE SEQUENCE [LARGE SCALE GENOMIC DNA]</scope>
    <source>
        <strain evidence="8">JCM 17106</strain>
    </source>
</reference>
<proteinExistence type="inferred from homology"/>
<dbReference type="Pfam" id="PF04542">
    <property type="entry name" value="Sigma70_r2"/>
    <property type="match status" value="1"/>
</dbReference>
<dbReference type="InterPro" id="IPR039425">
    <property type="entry name" value="RNA_pol_sigma-70-like"/>
</dbReference>
<keyword evidence="3" id="KW-0731">Sigma factor</keyword>
<comment type="caution">
    <text evidence="7">The sequence shown here is derived from an EMBL/GenBank/DDBJ whole genome shotgun (WGS) entry which is preliminary data.</text>
</comment>
<dbReference type="NCBIfam" id="TIGR02937">
    <property type="entry name" value="sigma70-ECF"/>
    <property type="match status" value="1"/>
</dbReference>
<gene>
    <name evidence="7" type="ORF">GCM10022393_32910</name>
</gene>
<evidence type="ECO:0000256" key="4">
    <source>
        <dbReference type="ARBA" id="ARBA00023163"/>
    </source>
</evidence>
<keyword evidence="4" id="KW-0804">Transcription</keyword>
<dbReference type="Pfam" id="PF08281">
    <property type="entry name" value="Sigma70_r4_2"/>
    <property type="match status" value="1"/>
</dbReference>
<dbReference type="PANTHER" id="PTHR43133:SF51">
    <property type="entry name" value="RNA POLYMERASE SIGMA FACTOR"/>
    <property type="match status" value="1"/>
</dbReference>
<keyword evidence="8" id="KW-1185">Reference proteome</keyword>
<feature type="domain" description="RNA polymerase sigma factor 70 region 4 type 2" evidence="6">
    <location>
        <begin position="133"/>
        <end position="185"/>
    </location>
</feature>
<feature type="domain" description="RNA polymerase sigma-70 region 2" evidence="5">
    <location>
        <begin position="36"/>
        <end position="102"/>
    </location>
</feature>
<name>A0ABP6UP65_9FLAO</name>
<dbReference type="SUPFAM" id="SSF88659">
    <property type="entry name" value="Sigma3 and sigma4 domains of RNA polymerase sigma factors"/>
    <property type="match status" value="1"/>
</dbReference>
<sequence length="192" mass="22640">MSNLNLIFYPLNTEDEKKLLIALQNDVNINAAFTELVTLYKERLYWHIRNMVKNHNDADDVLQNVFIKVYKNIQKFKGESKLYSWMYRIATNESITFLNKRAKKFNISNEELKQQLIDNLESDVYFEGDEIQLKLQKAIATLPPKQQQVFNMKYFQELKYQEISEILETSEGALKASYHLASKKIEAFLKAN</sequence>
<evidence type="ECO:0000256" key="2">
    <source>
        <dbReference type="ARBA" id="ARBA00023015"/>
    </source>
</evidence>
<dbReference type="InterPro" id="IPR013325">
    <property type="entry name" value="RNA_pol_sigma_r2"/>
</dbReference>
<dbReference type="SUPFAM" id="SSF88946">
    <property type="entry name" value="Sigma2 domain of RNA polymerase sigma factors"/>
    <property type="match status" value="1"/>
</dbReference>
<evidence type="ECO:0000259" key="6">
    <source>
        <dbReference type="Pfam" id="PF08281"/>
    </source>
</evidence>
<accession>A0ABP6UP65</accession>
<dbReference type="InterPro" id="IPR013324">
    <property type="entry name" value="RNA_pol_sigma_r3/r4-like"/>
</dbReference>
<evidence type="ECO:0000313" key="7">
    <source>
        <dbReference type="EMBL" id="GAA3516290.1"/>
    </source>
</evidence>
<dbReference type="Gene3D" id="1.10.10.10">
    <property type="entry name" value="Winged helix-like DNA-binding domain superfamily/Winged helix DNA-binding domain"/>
    <property type="match status" value="1"/>
</dbReference>
<protein>
    <submittedName>
        <fullName evidence="7">Sigma-70 family RNA polymerase sigma factor</fullName>
    </submittedName>
</protein>
<evidence type="ECO:0000256" key="3">
    <source>
        <dbReference type="ARBA" id="ARBA00023082"/>
    </source>
</evidence>
<dbReference type="InterPro" id="IPR014284">
    <property type="entry name" value="RNA_pol_sigma-70_dom"/>
</dbReference>
<dbReference type="InterPro" id="IPR036388">
    <property type="entry name" value="WH-like_DNA-bd_sf"/>
</dbReference>
<evidence type="ECO:0000313" key="8">
    <source>
        <dbReference type="Proteomes" id="UP001500459"/>
    </source>
</evidence>
<dbReference type="InterPro" id="IPR007627">
    <property type="entry name" value="RNA_pol_sigma70_r2"/>
</dbReference>
<evidence type="ECO:0000256" key="1">
    <source>
        <dbReference type="ARBA" id="ARBA00010641"/>
    </source>
</evidence>
<keyword evidence="2" id="KW-0805">Transcription regulation</keyword>